<dbReference type="InterPro" id="IPR002110">
    <property type="entry name" value="Ankyrin_rpt"/>
</dbReference>
<reference evidence="2 3" key="1">
    <citation type="submission" date="2020-08" db="EMBL/GenBank/DDBJ databases">
        <title>Genomic Encyclopedia of Archaeal and Bacterial Type Strains, Phase II (KMG-II): from individual species to whole genera.</title>
        <authorList>
            <person name="Goeker M."/>
        </authorList>
    </citation>
    <scope>NUCLEOTIDE SEQUENCE [LARGE SCALE GENOMIC DNA]</scope>
    <source>
        <strain evidence="2 3">DSM 43850</strain>
    </source>
</reference>
<dbReference type="PROSITE" id="PS50297">
    <property type="entry name" value="ANK_REP_REGION"/>
    <property type="match status" value="1"/>
</dbReference>
<sequence length="211" mass="23675">MQDAEWDGVTLRSDYREEHVAKRDGLADAARDGNWPYVLEAVTGSGMVNSTRVGGPSGYAPLHQAAWHGVRPDIAQRLLDLGAWRTLRTSDGERPVDIAVRKGHLLLAEVIRPRSEEDLSELEHQLHELIRHRIPDLVTEHALRLPQIHVLTELTNPCLRFPVPGLYGGFSIELTGRELIVKSWCRVAGGWAQTHRVTSEGYELIESGWDL</sequence>
<dbReference type="Proteomes" id="UP000517916">
    <property type="component" value="Unassembled WGS sequence"/>
</dbReference>
<dbReference type="PROSITE" id="PS50088">
    <property type="entry name" value="ANK_REPEAT"/>
    <property type="match status" value="1"/>
</dbReference>
<dbReference type="EMBL" id="JACJID010000002">
    <property type="protein sequence ID" value="MBA8925075.1"/>
    <property type="molecule type" value="Genomic_DNA"/>
</dbReference>
<name>A0ABR6BDX2_9PSEU</name>
<dbReference type="RefSeq" id="WP_025359780.1">
    <property type="nucleotide sequence ID" value="NZ_BAAABQ010000096.1"/>
</dbReference>
<protein>
    <recommendedName>
        <fullName evidence="4">Ankyrin repeat domain-containing protein</fullName>
    </recommendedName>
</protein>
<proteinExistence type="predicted"/>
<accession>A0ABR6BDX2</accession>
<gene>
    <name evidence="2" type="ORF">BC739_002274</name>
</gene>
<comment type="caution">
    <text evidence="2">The sequence shown here is derived from an EMBL/GenBank/DDBJ whole genome shotgun (WGS) entry which is preliminary data.</text>
</comment>
<evidence type="ECO:0000313" key="2">
    <source>
        <dbReference type="EMBL" id="MBA8925075.1"/>
    </source>
</evidence>
<dbReference type="SUPFAM" id="SSF48403">
    <property type="entry name" value="Ankyrin repeat"/>
    <property type="match status" value="1"/>
</dbReference>
<organism evidence="2 3">
    <name type="scientific">Kutzneria viridogrisea</name>
    <dbReference type="NCBI Taxonomy" id="47990"/>
    <lineage>
        <taxon>Bacteria</taxon>
        <taxon>Bacillati</taxon>
        <taxon>Actinomycetota</taxon>
        <taxon>Actinomycetes</taxon>
        <taxon>Pseudonocardiales</taxon>
        <taxon>Pseudonocardiaceae</taxon>
        <taxon>Kutzneria</taxon>
    </lineage>
</organism>
<feature type="repeat" description="ANK" evidence="1">
    <location>
        <begin position="57"/>
        <end position="90"/>
    </location>
</feature>
<dbReference type="Gene3D" id="1.25.40.20">
    <property type="entry name" value="Ankyrin repeat-containing domain"/>
    <property type="match status" value="1"/>
</dbReference>
<evidence type="ECO:0008006" key="4">
    <source>
        <dbReference type="Google" id="ProtNLM"/>
    </source>
</evidence>
<keyword evidence="3" id="KW-1185">Reference proteome</keyword>
<keyword evidence="1" id="KW-0040">ANK repeat</keyword>
<evidence type="ECO:0000313" key="3">
    <source>
        <dbReference type="Proteomes" id="UP000517916"/>
    </source>
</evidence>
<dbReference type="InterPro" id="IPR036770">
    <property type="entry name" value="Ankyrin_rpt-contain_sf"/>
</dbReference>
<evidence type="ECO:0000256" key="1">
    <source>
        <dbReference type="PROSITE-ProRule" id="PRU00023"/>
    </source>
</evidence>